<dbReference type="InterPro" id="IPR029044">
    <property type="entry name" value="Nucleotide-diphossugar_trans"/>
</dbReference>
<dbReference type="RefSeq" id="WP_015109811.1">
    <property type="nucleotide sequence ID" value="NC_019675.1"/>
</dbReference>
<evidence type="ECO:0000256" key="2">
    <source>
        <dbReference type="ARBA" id="ARBA00022676"/>
    </source>
</evidence>
<dbReference type="Gene3D" id="3.90.550.10">
    <property type="entry name" value="Spore Coat Polysaccharide Biosynthesis Protein SpsA, Chain A"/>
    <property type="match status" value="1"/>
</dbReference>
<dbReference type="AlphaFoldDB" id="K9P9J7"/>
<dbReference type="HOGENOM" id="CLU_820666_0_0_3"/>
<dbReference type="OrthoDB" id="455644at2"/>
<keyword evidence="2" id="KW-0328">Glycosyltransferase</keyword>
<dbReference type="InterPro" id="IPR050834">
    <property type="entry name" value="Glycosyltransf_2"/>
</dbReference>
<protein>
    <submittedName>
        <fullName evidence="5">Glycosyl transferase</fullName>
    </submittedName>
</protein>
<dbReference type="KEGG" id="cgc:Cyagr_2260"/>
<keyword evidence="3 5" id="KW-0808">Transferase</keyword>
<dbReference type="InterPro" id="IPR001173">
    <property type="entry name" value="Glyco_trans_2-like"/>
</dbReference>
<proteinExistence type="inferred from homology"/>
<organism evidence="5 6">
    <name type="scientific">Cyanobium gracile (strain ATCC 27147 / PCC 6307)</name>
    <dbReference type="NCBI Taxonomy" id="292564"/>
    <lineage>
        <taxon>Bacteria</taxon>
        <taxon>Bacillati</taxon>
        <taxon>Cyanobacteriota</taxon>
        <taxon>Cyanophyceae</taxon>
        <taxon>Synechococcales</taxon>
        <taxon>Prochlorococcaceae</taxon>
        <taxon>Cyanobium</taxon>
    </lineage>
</organism>
<dbReference type="SUPFAM" id="SSF53448">
    <property type="entry name" value="Nucleotide-diphospho-sugar transferases"/>
    <property type="match status" value="1"/>
</dbReference>
<reference evidence="6" key="1">
    <citation type="journal article" date="2013" name="Proc. Natl. Acad. Sci. U.S.A.">
        <title>Improving the coverage of the cyanobacterial phylum using diversity-driven genome sequencing.</title>
        <authorList>
            <person name="Shih P.M."/>
            <person name="Wu D."/>
            <person name="Latifi A."/>
            <person name="Axen S.D."/>
            <person name="Fewer D.P."/>
            <person name="Talla E."/>
            <person name="Calteau A."/>
            <person name="Cai F."/>
            <person name="Tandeau de Marsac N."/>
            <person name="Rippka R."/>
            <person name="Herdman M."/>
            <person name="Sivonen K."/>
            <person name="Coursin T."/>
            <person name="Laurent T."/>
            <person name="Goodwin L."/>
            <person name="Nolan M."/>
            <person name="Davenport K.W."/>
            <person name="Han C.S."/>
            <person name="Rubin E.M."/>
            <person name="Eisen J.A."/>
            <person name="Woyke T."/>
            <person name="Gugger M."/>
            <person name="Kerfeld C.A."/>
        </authorList>
    </citation>
    <scope>NUCLEOTIDE SEQUENCE [LARGE SCALE GENOMIC DNA]</scope>
    <source>
        <strain evidence="6">ATCC 27147 / PCC 6307</strain>
    </source>
</reference>
<dbReference type="Proteomes" id="UP000010388">
    <property type="component" value="Chromosome"/>
</dbReference>
<evidence type="ECO:0000259" key="4">
    <source>
        <dbReference type="Pfam" id="PF00535"/>
    </source>
</evidence>
<dbReference type="EMBL" id="CP003495">
    <property type="protein sequence ID" value="AFY29371.1"/>
    <property type="molecule type" value="Genomic_DNA"/>
</dbReference>
<comment type="similarity">
    <text evidence="1">Belongs to the glycosyltransferase 2 family.</text>
</comment>
<gene>
    <name evidence="5" type="ordered locus">Cyagr_2260</name>
</gene>
<dbReference type="PANTHER" id="PTHR43685:SF5">
    <property type="entry name" value="GLYCOSYLTRANSFERASE EPSE-RELATED"/>
    <property type="match status" value="1"/>
</dbReference>
<dbReference type="STRING" id="292564.Cyagr_2260"/>
<sequence length="338" mass="38052">MSVVSPLVSVVLPVFNGSPYLQDAIDSILVQVHDDYELIVIDDGSTDDSALILERLNDPRIRFFRQPNQGLAATLNRGIAHARGQYIARQDQDDLSYPERLEKQVTFMESHPDCVLLGTWAQILEVDRPVDRFHRHPVDEAELRYQMLFNNPFVHSSVMLRKEAVQQVGGYTTDPDRQPPEDFELWSRLSRVGQVANIGEVLMAYREIPGSMSRVGPSPFRRRLITICAENLAAAALLAPDDPDVVAIAALTHGEAEALPGRPDFSRMQSLLLRAIDSFAPDPQALSLRQDALGRVEAMRAGWMVRDSAAYGLLHTVGPVRNVAKRIWRLLQRFRRTR</sequence>
<accession>K9P9J7</accession>
<evidence type="ECO:0000256" key="3">
    <source>
        <dbReference type="ARBA" id="ARBA00022679"/>
    </source>
</evidence>
<evidence type="ECO:0000313" key="6">
    <source>
        <dbReference type="Proteomes" id="UP000010388"/>
    </source>
</evidence>
<dbReference type="Pfam" id="PF00535">
    <property type="entry name" value="Glycos_transf_2"/>
    <property type="match status" value="1"/>
</dbReference>
<dbReference type="GO" id="GO:0016757">
    <property type="term" value="F:glycosyltransferase activity"/>
    <property type="evidence" value="ECO:0007669"/>
    <property type="project" value="UniProtKB-KW"/>
</dbReference>
<evidence type="ECO:0000256" key="1">
    <source>
        <dbReference type="ARBA" id="ARBA00006739"/>
    </source>
</evidence>
<dbReference type="eggNOG" id="COG1215">
    <property type="taxonomic scope" value="Bacteria"/>
</dbReference>
<dbReference type="PANTHER" id="PTHR43685">
    <property type="entry name" value="GLYCOSYLTRANSFERASE"/>
    <property type="match status" value="1"/>
</dbReference>
<feature type="domain" description="Glycosyltransferase 2-like" evidence="4">
    <location>
        <begin position="9"/>
        <end position="167"/>
    </location>
</feature>
<evidence type="ECO:0000313" key="5">
    <source>
        <dbReference type="EMBL" id="AFY29371.1"/>
    </source>
</evidence>
<name>K9P9J7_CYAGP</name>